<feature type="region of interest" description="Disordered" evidence="6">
    <location>
        <begin position="339"/>
        <end position="358"/>
    </location>
</feature>
<reference evidence="8" key="1">
    <citation type="submission" date="2021-01" db="EMBL/GenBank/DDBJ databases">
        <authorList>
            <person name="Lovell J.T."/>
            <person name="Bentley N."/>
            <person name="Bhattarai G."/>
            <person name="Jenkins J.W."/>
            <person name="Sreedasyam A."/>
            <person name="Alarcon Y."/>
            <person name="Bock C."/>
            <person name="Boston L."/>
            <person name="Carlson J."/>
            <person name="Cervantes K."/>
            <person name="Clermont K."/>
            <person name="Krom N."/>
            <person name="Kubenka K."/>
            <person name="Mamidi S."/>
            <person name="Mattison C."/>
            <person name="Monteros M."/>
            <person name="Pisani C."/>
            <person name="Plott C."/>
            <person name="Rajasekar S."/>
            <person name="Rhein H.S."/>
            <person name="Rohla C."/>
            <person name="Song M."/>
            <person name="Hilaire R.S."/>
            <person name="Shu S."/>
            <person name="Wells L."/>
            <person name="Wang X."/>
            <person name="Webber J."/>
            <person name="Heerema R.J."/>
            <person name="Klein P."/>
            <person name="Conner P."/>
            <person name="Grauke L."/>
            <person name="Grimwood J."/>
            <person name="Schmutz J."/>
            <person name="Randall J.J."/>
        </authorList>
    </citation>
    <scope>NUCLEOTIDE SEQUENCE</scope>
    <source>
        <tissue evidence="8">Leaf</tissue>
    </source>
</reference>
<accession>A0A922FYX1</accession>
<protein>
    <recommendedName>
        <fullName evidence="7">HTH myb-type domain-containing protein</fullName>
    </recommendedName>
</protein>
<dbReference type="EMBL" id="CM031825">
    <property type="protein sequence ID" value="KAG6729317.1"/>
    <property type="molecule type" value="Genomic_DNA"/>
</dbReference>
<organism evidence="8 9">
    <name type="scientific">Carya illinoinensis</name>
    <name type="common">Pecan</name>
    <dbReference type="NCBI Taxonomy" id="32201"/>
    <lineage>
        <taxon>Eukaryota</taxon>
        <taxon>Viridiplantae</taxon>
        <taxon>Streptophyta</taxon>
        <taxon>Embryophyta</taxon>
        <taxon>Tracheophyta</taxon>
        <taxon>Spermatophyta</taxon>
        <taxon>Magnoliopsida</taxon>
        <taxon>eudicotyledons</taxon>
        <taxon>Gunneridae</taxon>
        <taxon>Pentapetalae</taxon>
        <taxon>rosids</taxon>
        <taxon>fabids</taxon>
        <taxon>Fagales</taxon>
        <taxon>Juglandaceae</taxon>
        <taxon>Carya</taxon>
    </lineage>
</organism>
<keyword evidence="3" id="KW-0238">DNA-binding</keyword>
<dbReference type="PROSITE" id="PS51294">
    <property type="entry name" value="HTH_MYB"/>
    <property type="match status" value="1"/>
</dbReference>
<evidence type="ECO:0000256" key="2">
    <source>
        <dbReference type="ARBA" id="ARBA00023015"/>
    </source>
</evidence>
<keyword evidence="4" id="KW-0804">Transcription</keyword>
<dbReference type="GO" id="GO:0003700">
    <property type="term" value="F:DNA-binding transcription factor activity"/>
    <property type="evidence" value="ECO:0007669"/>
    <property type="project" value="InterPro"/>
</dbReference>
<evidence type="ECO:0000259" key="7">
    <source>
        <dbReference type="PROSITE" id="PS51294"/>
    </source>
</evidence>
<feature type="region of interest" description="Disordered" evidence="6">
    <location>
        <begin position="298"/>
        <end position="323"/>
    </location>
</feature>
<keyword evidence="5" id="KW-0539">Nucleus</keyword>
<dbReference type="PANTHER" id="PTHR31003">
    <property type="entry name" value="MYB FAMILY TRANSCRIPTION FACTOR"/>
    <property type="match status" value="1"/>
</dbReference>
<sequence>MELTLDLTRAFVPITVSELVTEISTAGNNSEKLLKLHDCVQRLKDERSKIEGFKRELPLCMHLLNDAIGRLKEAAMHCMESDSDDKKNWMNSAKLWITGPDHDYKKEESASEAKLHGEEDDRSVLENPIQPQSNRNMGGNFPSLKEENEVSQVTSLSLMTPLPELNPSDSVSKRRTSFGCRGSNSGSSLLTEPPRKQRRYWSPQLHRCFFEAVQQLGGEQVATPKQIRELMQVDGLTNDEVKSHLQVGIHGLFSQVLSYIIPSSLLFKVIYLDIMPWQKYRLHVQRHSFSSSANGLWMAQDQHRKRSNPKTSQSGSAKGTLLADGSAKGLFSIGDDSKVAEADEESDGHSCKGGLQEP</sequence>
<dbReference type="PANTHER" id="PTHR31003:SF22">
    <property type="entry name" value="TRANSCRIPTION FACTOR HHO5"/>
    <property type="match status" value="1"/>
</dbReference>
<dbReference type="Pfam" id="PF00249">
    <property type="entry name" value="Myb_DNA-binding"/>
    <property type="match status" value="1"/>
</dbReference>
<evidence type="ECO:0000256" key="4">
    <source>
        <dbReference type="ARBA" id="ARBA00023163"/>
    </source>
</evidence>
<evidence type="ECO:0000256" key="5">
    <source>
        <dbReference type="ARBA" id="ARBA00023242"/>
    </source>
</evidence>
<dbReference type="InterPro" id="IPR017930">
    <property type="entry name" value="Myb_dom"/>
</dbReference>
<evidence type="ECO:0000256" key="3">
    <source>
        <dbReference type="ARBA" id="ARBA00023125"/>
    </source>
</evidence>
<evidence type="ECO:0000313" key="9">
    <source>
        <dbReference type="Proteomes" id="UP000811246"/>
    </source>
</evidence>
<dbReference type="NCBIfam" id="TIGR01557">
    <property type="entry name" value="myb_SHAQKYF"/>
    <property type="match status" value="1"/>
</dbReference>
<dbReference type="GO" id="GO:0003677">
    <property type="term" value="F:DNA binding"/>
    <property type="evidence" value="ECO:0007669"/>
    <property type="project" value="UniProtKB-KW"/>
</dbReference>
<evidence type="ECO:0000313" key="8">
    <source>
        <dbReference type="EMBL" id="KAG6729317.1"/>
    </source>
</evidence>
<keyword evidence="2" id="KW-0805">Transcription regulation</keyword>
<name>A0A922FYX1_CARIL</name>
<evidence type="ECO:0000256" key="6">
    <source>
        <dbReference type="SAM" id="MobiDB-lite"/>
    </source>
</evidence>
<dbReference type="GO" id="GO:0005634">
    <property type="term" value="C:nucleus"/>
    <property type="evidence" value="ECO:0007669"/>
    <property type="project" value="UniProtKB-SubCell"/>
</dbReference>
<gene>
    <name evidence="8" type="ORF">I3842_01G021800</name>
</gene>
<dbReference type="InterPro" id="IPR001005">
    <property type="entry name" value="SANT/Myb"/>
</dbReference>
<dbReference type="InterPro" id="IPR058673">
    <property type="entry name" value="HHO5-like_N"/>
</dbReference>
<feature type="domain" description="HTH myb-type" evidence="7">
    <location>
        <begin position="194"/>
        <end position="253"/>
    </location>
</feature>
<feature type="compositionally biased region" description="Basic and acidic residues" evidence="6">
    <location>
        <begin position="103"/>
        <end position="124"/>
    </location>
</feature>
<dbReference type="Proteomes" id="UP000811246">
    <property type="component" value="Chromosome 1"/>
</dbReference>
<proteinExistence type="predicted"/>
<dbReference type="InterPro" id="IPR006447">
    <property type="entry name" value="Myb_dom_plants"/>
</dbReference>
<feature type="region of interest" description="Disordered" evidence="6">
    <location>
        <begin position="103"/>
        <end position="194"/>
    </location>
</feature>
<dbReference type="InterPro" id="IPR044787">
    <property type="entry name" value="HHO5-like"/>
</dbReference>
<dbReference type="AlphaFoldDB" id="A0A922FYX1"/>
<evidence type="ECO:0000256" key="1">
    <source>
        <dbReference type="ARBA" id="ARBA00004123"/>
    </source>
</evidence>
<comment type="caution">
    <text evidence="8">The sequence shown here is derived from an EMBL/GenBank/DDBJ whole genome shotgun (WGS) entry which is preliminary data.</text>
</comment>
<comment type="subcellular location">
    <subcellularLocation>
        <location evidence="1">Nucleus</location>
    </subcellularLocation>
</comment>
<dbReference type="Pfam" id="PF26575">
    <property type="entry name" value="HHO5_N"/>
    <property type="match status" value="1"/>
</dbReference>